<dbReference type="InterPro" id="IPR002300">
    <property type="entry name" value="aa-tRNA-synth_Ia"/>
</dbReference>
<evidence type="ECO:0000256" key="5">
    <source>
        <dbReference type="ARBA" id="ARBA00023146"/>
    </source>
</evidence>
<name>A0ABR0LSL9_9PEZI</name>
<reference evidence="7 8" key="1">
    <citation type="submission" date="2023-08" db="EMBL/GenBank/DDBJ databases">
        <title>Black Yeasts Isolated from many extreme environments.</title>
        <authorList>
            <person name="Coleine C."/>
            <person name="Stajich J.E."/>
            <person name="Selbmann L."/>
        </authorList>
    </citation>
    <scope>NUCLEOTIDE SEQUENCE [LARGE SCALE GENOMIC DNA]</scope>
    <source>
        <strain evidence="7 8">CCFEE 536</strain>
    </source>
</reference>
<feature type="non-terminal residue" evidence="7">
    <location>
        <position position="155"/>
    </location>
</feature>
<evidence type="ECO:0000313" key="8">
    <source>
        <dbReference type="Proteomes" id="UP001357485"/>
    </source>
</evidence>
<dbReference type="Gene3D" id="3.90.740.10">
    <property type="entry name" value="Valyl/Leucyl/Isoleucyl-tRNA synthetase, editing domain"/>
    <property type="match status" value="1"/>
</dbReference>
<dbReference type="EMBL" id="JAVRRA010011619">
    <property type="protein sequence ID" value="KAK5240019.1"/>
    <property type="molecule type" value="Genomic_DNA"/>
</dbReference>
<dbReference type="InterPro" id="IPR023586">
    <property type="entry name" value="Ile-tRNA-ligase_type2"/>
</dbReference>
<keyword evidence="2" id="KW-0547">Nucleotide-binding</keyword>
<organism evidence="7 8">
    <name type="scientific">Cryomyces antarcticus</name>
    <dbReference type="NCBI Taxonomy" id="329879"/>
    <lineage>
        <taxon>Eukaryota</taxon>
        <taxon>Fungi</taxon>
        <taxon>Dikarya</taxon>
        <taxon>Ascomycota</taxon>
        <taxon>Pezizomycotina</taxon>
        <taxon>Dothideomycetes</taxon>
        <taxon>Dothideomycetes incertae sedis</taxon>
        <taxon>Cryomyces</taxon>
    </lineage>
</organism>
<evidence type="ECO:0000256" key="3">
    <source>
        <dbReference type="ARBA" id="ARBA00022840"/>
    </source>
</evidence>
<dbReference type="Gene3D" id="3.40.50.620">
    <property type="entry name" value="HUPs"/>
    <property type="match status" value="1"/>
</dbReference>
<keyword evidence="5" id="KW-0030">Aminoacyl-tRNA synthetase</keyword>
<evidence type="ECO:0000313" key="7">
    <source>
        <dbReference type="EMBL" id="KAK5240019.1"/>
    </source>
</evidence>
<dbReference type="SUPFAM" id="SSF50677">
    <property type="entry name" value="ValRS/IleRS/LeuRS editing domain"/>
    <property type="match status" value="1"/>
</dbReference>
<dbReference type="PANTHER" id="PTHR42780">
    <property type="entry name" value="SOLEUCYL-TRNA SYNTHETASE"/>
    <property type="match status" value="1"/>
</dbReference>
<keyword evidence="1 7" id="KW-0436">Ligase</keyword>
<comment type="caution">
    <text evidence="7">The sequence shown here is derived from an EMBL/GenBank/DDBJ whole genome shotgun (WGS) entry which is preliminary data.</text>
</comment>
<dbReference type="GO" id="GO:0004822">
    <property type="term" value="F:isoleucine-tRNA ligase activity"/>
    <property type="evidence" value="ECO:0007669"/>
    <property type="project" value="UniProtKB-EC"/>
</dbReference>
<dbReference type="Pfam" id="PF00133">
    <property type="entry name" value="tRNA-synt_1"/>
    <property type="match status" value="1"/>
</dbReference>
<dbReference type="InterPro" id="IPR014729">
    <property type="entry name" value="Rossmann-like_a/b/a_fold"/>
</dbReference>
<gene>
    <name evidence="7" type="primary">ILS1_3</name>
    <name evidence="7" type="ORF">LTR16_011216</name>
</gene>
<keyword evidence="4" id="KW-0648">Protein biosynthesis</keyword>
<dbReference type="SUPFAM" id="SSF52374">
    <property type="entry name" value="Nucleotidylyl transferase"/>
    <property type="match status" value="1"/>
</dbReference>
<dbReference type="PANTHER" id="PTHR42780:SF1">
    <property type="entry name" value="ISOLEUCINE--TRNA LIGASE, CYTOPLASMIC"/>
    <property type="match status" value="1"/>
</dbReference>
<feature type="non-terminal residue" evidence="7">
    <location>
        <position position="1"/>
    </location>
</feature>
<feature type="domain" description="Aminoacyl-tRNA synthetase class Ia" evidence="6">
    <location>
        <begin position="1"/>
        <end position="125"/>
    </location>
</feature>
<protein>
    <submittedName>
        <fullName evidence="7">Isoleucine--tRNA ligase</fullName>
        <ecNumber evidence="7">6.1.1.5</ecNumber>
    </submittedName>
</protein>
<dbReference type="EC" id="6.1.1.5" evidence="7"/>
<evidence type="ECO:0000256" key="2">
    <source>
        <dbReference type="ARBA" id="ARBA00022741"/>
    </source>
</evidence>
<accession>A0ABR0LSL9</accession>
<evidence type="ECO:0000256" key="4">
    <source>
        <dbReference type="ARBA" id="ARBA00022917"/>
    </source>
</evidence>
<evidence type="ECO:0000256" key="1">
    <source>
        <dbReference type="ARBA" id="ARBA00022598"/>
    </source>
</evidence>
<keyword evidence="3" id="KW-0067">ATP-binding</keyword>
<keyword evidence="8" id="KW-1185">Reference proteome</keyword>
<dbReference type="Proteomes" id="UP001357485">
    <property type="component" value="Unassembled WGS sequence"/>
</dbReference>
<evidence type="ECO:0000259" key="6">
    <source>
        <dbReference type="Pfam" id="PF00133"/>
    </source>
</evidence>
<proteinExistence type="predicted"/>
<sequence length="155" mass="18071">RFGWDTHGVPIEFEIDKKLGMSGRDAVKKLGIAKYNEECRAIVMTYATEWRQTIDRLGRWIDFDNDYKTMDTTFMESVWWVFKQLFEKDQVYRGYRVLPYSTGLNTPLSNNEAQQNYKDTQDPAVVVSFPLLDDPQTCLLAWTTTPWTLPSNVAL</sequence>
<dbReference type="InterPro" id="IPR009008">
    <property type="entry name" value="Val/Leu/Ile-tRNA-synth_edit"/>
</dbReference>